<feature type="domain" description="VTT" evidence="8">
    <location>
        <begin position="76"/>
        <end position="196"/>
    </location>
</feature>
<evidence type="ECO:0000256" key="5">
    <source>
        <dbReference type="ARBA" id="ARBA00023136"/>
    </source>
</evidence>
<dbReference type="InterPro" id="IPR045014">
    <property type="entry name" value="TM41A/B"/>
</dbReference>
<dbReference type="PANTHER" id="PTHR43220">
    <property type="match status" value="1"/>
</dbReference>
<keyword evidence="5 7" id="KW-0472">Membrane</keyword>
<accession>A0A0R3UGC6</accession>
<dbReference type="OrthoDB" id="3364966at2759"/>
<evidence type="ECO:0000256" key="1">
    <source>
        <dbReference type="ARBA" id="ARBA00004141"/>
    </source>
</evidence>
<evidence type="ECO:0000313" key="10">
    <source>
        <dbReference type="Proteomes" id="UP000267029"/>
    </source>
</evidence>
<keyword evidence="4 7" id="KW-1133">Transmembrane helix</keyword>
<protein>
    <recommendedName>
        <fullName evidence="8">VTT domain-containing protein</fullName>
    </recommendedName>
</protein>
<dbReference type="AlphaFoldDB" id="A0A0R3UGC6"/>
<feature type="transmembrane region" description="Helical" evidence="7">
    <location>
        <begin position="56"/>
        <end position="76"/>
    </location>
</feature>
<gene>
    <name evidence="9" type="ORF">MCOS_LOCUS6269</name>
</gene>
<dbReference type="GO" id="GO:0016020">
    <property type="term" value="C:membrane"/>
    <property type="evidence" value="ECO:0007669"/>
    <property type="project" value="UniProtKB-SubCell"/>
</dbReference>
<evidence type="ECO:0000313" key="9">
    <source>
        <dbReference type="EMBL" id="VDD80266.1"/>
    </source>
</evidence>
<evidence type="ECO:0000256" key="2">
    <source>
        <dbReference type="ARBA" id="ARBA00022692"/>
    </source>
</evidence>
<dbReference type="EMBL" id="UXSR01005247">
    <property type="protein sequence ID" value="VDD80266.1"/>
    <property type="molecule type" value="Genomic_DNA"/>
</dbReference>
<sequence>MSNQVLIWARLLALPLIFLAYTAMLASFVTHISSLQLHSDEVLGMTRQFKLYNEAFPMRIAMLFCLVYLYKQAFAIPGSFFMNLLAGTLYGTTKGFIFVCTMSTIGATLCYLISKCFCKPVIKLFFPRQIDSLTEKIKENEGSLFFYLLGSRIFPVSPNYLLNALSPVVGIPCHLFGVTVLLGLMPYNYFTVQAGTLLSQIDPENLSKENALNLACVAAIVTIPGFLLPRLRRYFHRSPTESHKEE</sequence>
<keyword evidence="10" id="KW-1185">Reference proteome</keyword>
<evidence type="ECO:0000256" key="6">
    <source>
        <dbReference type="ARBA" id="ARBA00025797"/>
    </source>
</evidence>
<feature type="transmembrane region" description="Helical" evidence="7">
    <location>
        <begin position="12"/>
        <end position="35"/>
    </location>
</feature>
<evidence type="ECO:0000256" key="4">
    <source>
        <dbReference type="ARBA" id="ARBA00022989"/>
    </source>
</evidence>
<dbReference type="InterPro" id="IPR032816">
    <property type="entry name" value="VTT_dom"/>
</dbReference>
<comment type="similarity">
    <text evidence="6">Belongs to the TMEM41 family.</text>
</comment>
<feature type="transmembrane region" description="Helical" evidence="7">
    <location>
        <begin position="96"/>
        <end position="114"/>
    </location>
</feature>
<dbReference type="Proteomes" id="UP000267029">
    <property type="component" value="Unassembled WGS sequence"/>
</dbReference>
<name>A0A0R3UGC6_MESCO</name>
<reference evidence="9 10" key="1">
    <citation type="submission" date="2018-10" db="EMBL/GenBank/DDBJ databases">
        <authorList>
            <consortium name="Pathogen Informatics"/>
        </authorList>
    </citation>
    <scope>NUCLEOTIDE SEQUENCE [LARGE SCALE GENOMIC DNA]</scope>
</reference>
<evidence type="ECO:0000256" key="3">
    <source>
        <dbReference type="ARBA" id="ARBA00022729"/>
    </source>
</evidence>
<dbReference type="PANTHER" id="PTHR43220:SF21">
    <property type="entry name" value="TRANSMEMBRANE PROTEIN 41A"/>
    <property type="match status" value="1"/>
</dbReference>
<keyword evidence="3" id="KW-0732">Signal</keyword>
<feature type="transmembrane region" description="Helical" evidence="7">
    <location>
        <begin position="160"/>
        <end position="190"/>
    </location>
</feature>
<organism evidence="9 10">
    <name type="scientific">Mesocestoides corti</name>
    <name type="common">Flatworm</name>
    <dbReference type="NCBI Taxonomy" id="53468"/>
    <lineage>
        <taxon>Eukaryota</taxon>
        <taxon>Metazoa</taxon>
        <taxon>Spiralia</taxon>
        <taxon>Lophotrochozoa</taxon>
        <taxon>Platyhelminthes</taxon>
        <taxon>Cestoda</taxon>
        <taxon>Eucestoda</taxon>
        <taxon>Cyclophyllidea</taxon>
        <taxon>Mesocestoididae</taxon>
        <taxon>Mesocestoides</taxon>
    </lineage>
</organism>
<dbReference type="STRING" id="53468.A0A0R3UGC6"/>
<dbReference type="Pfam" id="PF09335">
    <property type="entry name" value="VTT_dom"/>
    <property type="match status" value="1"/>
</dbReference>
<evidence type="ECO:0000259" key="8">
    <source>
        <dbReference type="Pfam" id="PF09335"/>
    </source>
</evidence>
<evidence type="ECO:0000256" key="7">
    <source>
        <dbReference type="SAM" id="Phobius"/>
    </source>
</evidence>
<proteinExistence type="inferred from homology"/>
<comment type="subcellular location">
    <subcellularLocation>
        <location evidence="1">Membrane</location>
        <topology evidence="1">Multi-pass membrane protein</topology>
    </subcellularLocation>
</comment>
<feature type="transmembrane region" description="Helical" evidence="7">
    <location>
        <begin position="210"/>
        <end position="228"/>
    </location>
</feature>
<keyword evidence="2 7" id="KW-0812">Transmembrane</keyword>